<dbReference type="EMBL" id="HACG01011655">
    <property type="protein sequence ID" value="CEK58520.1"/>
    <property type="molecule type" value="Transcribed_RNA"/>
</dbReference>
<reference evidence="1" key="1">
    <citation type="submission" date="2014-12" db="EMBL/GenBank/DDBJ databases">
        <title>Insight into the proteome of Arion vulgaris.</title>
        <authorList>
            <person name="Aradska J."/>
            <person name="Bulat T."/>
            <person name="Smidak R."/>
            <person name="Sarate P."/>
            <person name="Gangsoo J."/>
            <person name="Sialana F."/>
            <person name="Bilban M."/>
            <person name="Lubec G."/>
        </authorList>
    </citation>
    <scope>NUCLEOTIDE SEQUENCE</scope>
    <source>
        <tissue evidence="1">Skin</tissue>
    </source>
</reference>
<gene>
    <name evidence="1" type="primary">ORF33379</name>
</gene>
<name>A0A0B6YSR2_9EUPU</name>
<protein>
    <submittedName>
        <fullName evidence="1">Uncharacterized protein</fullName>
    </submittedName>
</protein>
<dbReference type="AlphaFoldDB" id="A0A0B6YSR2"/>
<organism evidence="1">
    <name type="scientific">Arion vulgaris</name>
    <dbReference type="NCBI Taxonomy" id="1028688"/>
    <lineage>
        <taxon>Eukaryota</taxon>
        <taxon>Metazoa</taxon>
        <taxon>Spiralia</taxon>
        <taxon>Lophotrochozoa</taxon>
        <taxon>Mollusca</taxon>
        <taxon>Gastropoda</taxon>
        <taxon>Heterobranchia</taxon>
        <taxon>Euthyneura</taxon>
        <taxon>Panpulmonata</taxon>
        <taxon>Eupulmonata</taxon>
        <taxon>Stylommatophora</taxon>
        <taxon>Helicina</taxon>
        <taxon>Arionoidea</taxon>
        <taxon>Arionidae</taxon>
        <taxon>Arion</taxon>
    </lineage>
</organism>
<feature type="non-terminal residue" evidence="1">
    <location>
        <position position="111"/>
    </location>
</feature>
<evidence type="ECO:0000313" key="1">
    <source>
        <dbReference type="EMBL" id="CEK58520.1"/>
    </source>
</evidence>
<feature type="non-terminal residue" evidence="1">
    <location>
        <position position="1"/>
    </location>
</feature>
<sequence>GNSALIFPKSVIAVSSSENVTLPKQFTHVSHLDSTDVVTTYTIDDIVGSSISGSTSLASVPQLGDGVDSLAGLTLIGSNGDEFMVVTSGADLDIAGPIQHSGPTITLSLDD</sequence>
<proteinExistence type="predicted"/>
<accession>A0A0B6YSR2</accession>